<dbReference type="EMBL" id="BMEX01000024">
    <property type="protein sequence ID" value="GGA57299.1"/>
    <property type="molecule type" value="Genomic_DNA"/>
</dbReference>
<keyword evidence="1" id="KW-0378">Hydrolase</keyword>
<evidence type="ECO:0000313" key="2">
    <source>
        <dbReference type="EMBL" id="GGA57299.1"/>
    </source>
</evidence>
<protein>
    <recommendedName>
        <fullName evidence="4">Serine protease Do</fullName>
    </recommendedName>
</protein>
<dbReference type="Gene3D" id="2.40.10.120">
    <property type="match status" value="1"/>
</dbReference>
<dbReference type="RefSeq" id="WP_009710679.1">
    <property type="nucleotide sequence ID" value="NZ_BMEX01000024.1"/>
</dbReference>
<keyword evidence="1" id="KW-0720">Serine protease</keyword>
<name>A0ABQ1H3H4_9BACL</name>
<organism evidence="2 3">
    <name type="scientific">Kroppenstedtia guangzhouensis</name>
    <dbReference type="NCBI Taxonomy" id="1274356"/>
    <lineage>
        <taxon>Bacteria</taxon>
        <taxon>Bacillati</taxon>
        <taxon>Bacillota</taxon>
        <taxon>Bacilli</taxon>
        <taxon>Bacillales</taxon>
        <taxon>Thermoactinomycetaceae</taxon>
        <taxon>Kroppenstedtia</taxon>
    </lineage>
</organism>
<reference evidence="3" key="1">
    <citation type="journal article" date="2019" name="Int. J. Syst. Evol. Microbiol.">
        <title>The Global Catalogue of Microorganisms (GCM) 10K type strain sequencing project: providing services to taxonomists for standard genome sequencing and annotation.</title>
        <authorList>
            <consortium name="The Broad Institute Genomics Platform"/>
            <consortium name="The Broad Institute Genome Sequencing Center for Infectious Disease"/>
            <person name="Wu L."/>
            <person name="Ma J."/>
        </authorList>
    </citation>
    <scope>NUCLEOTIDE SEQUENCE [LARGE SCALE GENOMIC DNA]</scope>
    <source>
        <strain evidence="3">CGMCC 1.12404</strain>
    </source>
</reference>
<keyword evidence="3" id="KW-1185">Reference proteome</keyword>
<keyword evidence="1" id="KW-0645">Protease</keyword>
<dbReference type="SUPFAM" id="SSF50494">
    <property type="entry name" value="Trypsin-like serine proteases"/>
    <property type="match status" value="1"/>
</dbReference>
<gene>
    <name evidence="2" type="ORF">GCM10007416_33140</name>
</gene>
<dbReference type="Proteomes" id="UP000617979">
    <property type="component" value="Unassembled WGS sequence"/>
</dbReference>
<evidence type="ECO:0008006" key="4">
    <source>
        <dbReference type="Google" id="ProtNLM"/>
    </source>
</evidence>
<dbReference type="InterPro" id="IPR009003">
    <property type="entry name" value="Peptidase_S1_PA"/>
</dbReference>
<evidence type="ECO:0000313" key="3">
    <source>
        <dbReference type="Proteomes" id="UP000617979"/>
    </source>
</evidence>
<proteinExistence type="predicted"/>
<evidence type="ECO:0000256" key="1">
    <source>
        <dbReference type="ARBA" id="ARBA00022825"/>
    </source>
</evidence>
<sequence>MLPLTRGTAGLVNVAGQLIGINNLKIAQQGVEGLGFAIPVNDTKPIINDLIRNGN</sequence>
<accession>A0ABQ1H3H4</accession>
<comment type="caution">
    <text evidence="2">The sequence shown here is derived from an EMBL/GenBank/DDBJ whole genome shotgun (WGS) entry which is preliminary data.</text>
</comment>